<dbReference type="AlphaFoldDB" id="A0A7W6CZX8"/>
<accession>A0A7W6CZX8</accession>
<dbReference type="Proteomes" id="UP000528964">
    <property type="component" value="Unassembled WGS sequence"/>
</dbReference>
<protein>
    <submittedName>
        <fullName evidence="1">Uncharacterized protein</fullName>
    </submittedName>
</protein>
<proteinExistence type="predicted"/>
<evidence type="ECO:0000313" key="2">
    <source>
        <dbReference type="Proteomes" id="UP000528964"/>
    </source>
</evidence>
<reference evidence="1 2" key="1">
    <citation type="submission" date="2020-08" db="EMBL/GenBank/DDBJ databases">
        <title>Genomic Encyclopedia of Type Strains, Phase IV (KMG-IV): sequencing the most valuable type-strain genomes for metagenomic binning, comparative biology and taxonomic classification.</title>
        <authorList>
            <person name="Goeker M."/>
        </authorList>
    </citation>
    <scope>NUCLEOTIDE SEQUENCE [LARGE SCALE GENOMIC DNA]</scope>
    <source>
        <strain evidence="1 2">DSM 25481</strain>
    </source>
</reference>
<keyword evidence="2" id="KW-1185">Reference proteome</keyword>
<dbReference type="RefSeq" id="WP_246397911.1">
    <property type="nucleotide sequence ID" value="NZ_JACIDR010000001.1"/>
</dbReference>
<gene>
    <name evidence="1" type="ORF">GGR24_000468</name>
</gene>
<comment type="caution">
    <text evidence="1">The sequence shown here is derived from an EMBL/GenBank/DDBJ whole genome shotgun (WGS) entry which is preliminary data.</text>
</comment>
<evidence type="ECO:0000313" key="1">
    <source>
        <dbReference type="EMBL" id="MBB3971835.1"/>
    </source>
</evidence>
<name>A0A7W6CZX8_9HYPH</name>
<sequence>MTVETLGEAWRAGWRVKARCAHGKRDGMKSIRECHREYELEMETLVWTRGAGLPLGDLAGRLRCPACRSLKVAVAFMPPPITDEGGVRAPSPREDMAALPHRVELYRAGGSLDRMIAASADSDVARAAFHAAIEVLKLEQGQQIVLRRFGQLVAQHPEPEPSTEAPAAVNAEIERVRAHLPKGRKRVFK</sequence>
<dbReference type="EMBL" id="JACIDR010000001">
    <property type="protein sequence ID" value="MBB3971835.1"/>
    <property type="molecule type" value="Genomic_DNA"/>
</dbReference>
<organism evidence="1 2">
    <name type="scientific">Hansschlegelia beijingensis</name>
    <dbReference type="NCBI Taxonomy" id="1133344"/>
    <lineage>
        <taxon>Bacteria</taxon>
        <taxon>Pseudomonadati</taxon>
        <taxon>Pseudomonadota</taxon>
        <taxon>Alphaproteobacteria</taxon>
        <taxon>Hyphomicrobiales</taxon>
        <taxon>Methylopilaceae</taxon>
        <taxon>Hansschlegelia</taxon>
    </lineage>
</organism>